<dbReference type="GO" id="GO:0004556">
    <property type="term" value="F:alpha-amylase activity"/>
    <property type="evidence" value="ECO:0007669"/>
    <property type="project" value="UniProtKB-EC"/>
</dbReference>
<keyword evidence="6" id="KW-1185">Reference proteome</keyword>
<dbReference type="SMART" id="SM00632">
    <property type="entry name" value="Aamy_C"/>
    <property type="match status" value="1"/>
</dbReference>
<reference evidence="5" key="1">
    <citation type="submission" date="2021-02" db="EMBL/GenBank/DDBJ databases">
        <authorList>
            <person name="Nowell W R."/>
        </authorList>
    </citation>
    <scope>NUCLEOTIDE SEQUENCE</scope>
    <source>
        <strain evidence="5">Ploen Becks lab</strain>
    </source>
</reference>
<dbReference type="InterPro" id="IPR006048">
    <property type="entry name" value="A-amylase/branching_C"/>
</dbReference>
<evidence type="ECO:0000259" key="4">
    <source>
        <dbReference type="SMART" id="SM00632"/>
    </source>
</evidence>
<dbReference type="GO" id="GO:0005975">
    <property type="term" value="P:carbohydrate metabolic process"/>
    <property type="evidence" value="ECO:0007669"/>
    <property type="project" value="InterPro"/>
</dbReference>
<dbReference type="EC" id="3.2.1.1" evidence="3"/>
<sequence length="241" mass="27268">MQLSNVIMKRNGQKMANLKNFGSAWGFILNDDSIAFIDNHDNQRGHGAGGDILTHKFKRNYKIANAFMLAWPYAFVQVMSSYDFPLSENWLGPPTNGGGDTKDVIINSDETCGNGWICEHRWKTIYKMAEFRNVANAFSRGDKAFIVINNENFDLDNVLKTSLPPGKYCDIITGNKVNNSCTGKIAKVNLDGTIKVNIPHNSDDPIFAIHSLSLIESSKIENFFWHVINIWNNFLDLFRKK</sequence>
<dbReference type="InterPro" id="IPR017853">
    <property type="entry name" value="GH"/>
</dbReference>
<comment type="similarity">
    <text evidence="2">Belongs to the glycosyl hydrolase 13 family.</text>
</comment>
<gene>
    <name evidence="5" type="ORF">OXX778_LOCUS4237</name>
</gene>
<dbReference type="Gene3D" id="3.20.20.80">
    <property type="entry name" value="Glycosidases"/>
    <property type="match status" value="1"/>
</dbReference>
<dbReference type="Pfam" id="PF02806">
    <property type="entry name" value="Alpha-amylase_C"/>
    <property type="match status" value="1"/>
</dbReference>
<evidence type="ECO:0000256" key="2">
    <source>
        <dbReference type="ARBA" id="ARBA00008061"/>
    </source>
</evidence>
<dbReference type="PANTHER" id="PTHR43447">
    <property type="entry name" value="ALPHA-AMYLASE"/>
    <property type="match status" value="1"/>
</dbReference>
<dbReference type="EMBL" id="CAJNOC010000407">
    <property type="protein sequence ID" value="CAF0757224.1"/>
    <property type="molecule type" value="Genomic_DNA"/>
</dbReference>
<dbReference type="GO" id="GO:0043169">
    <property type="term" value="F:cation binding"/>
    <property type="evidence" value="ECO:0007669"/>
    <property type="project" value="InterPro"/>
</dbReference>
<dbReference type="Proteomes" id="UP000663879">
    <property type="component" value="Unassembled WGS sequence"/>
</dbReference>
<evidence type="ECO:0000313" key="6">
    <source>
        <dbReference type="Proteomes" id="UP000663879"/>
    </source>
</evidence>
<accession>A0A813PPS5</accession>
<comment type="catalytic activity">
    <reaction evidence="1">
        <text>Endohydrolysis of (1-&gt;4)-alpha-D-glucosidic linkages in polysaccharides containing three or more (1-&gt;4)-alpha-linked D-glucose units.</text>
        <dbReference type="EC" id="3.2.1.1"/>
    </reaction>
</comment>
<name>A0A813PPS5_9BILA</name>
<dbReference type="SUPFAM" id="SSF51445">
    <property type="entry name" value="(Trans)glycosidases"/>
    <property type="match status" value="1"/>
</dbReference>
<dbReference type="AlphaFoldDB" id="A0A813PPS5"/>
<dbReference type="Gene3D" id="2.60.40.1180">
    <property type="entry name" value="Golgi alpha-mannosidase II"/>
    <property type="match status" value="1"/>
</dbReference>
<dbReference type="SUPFAM" id="SSF51011">
    <property type="entry name" value="Glycosyl hydrolase domain"/>
    <property type="match status" value="1"/>
</dbReference>
<evidence type="ECO:0000256" key="3">
    <source>
        <dbReference type="ARBA" id="ARBA00012595"/>
    </source>
</evidence>
<evidence type="ECO:0000256" key="1">
    <source>
        <dbReference type="ARBA" id="ARBA00000548"/>
    </source>
</evidence>
<dbReference type="InterPro" id="IPR013780">
    <property type="entry name" value="Glyco_hydro_b"/>
</dbReference>
<feature type="domain" description="Alpha-amylase C-terminal" evidence="4">
    <location>
        <begin position="133"/>
        <end position="214"/>
    </location>
</feature>
<dbReference type="OrthoDB" id="550577at2759"/>
<organism evidence="5 6">
    <name type="scientific">Brachionus calyciflorus</name>
    <dbReference type="NCBI Taxonomy" id="104777"/>
    <lineage>
        <taxon>Eukaryota</taxon>
        <taxon>Metazoa</taxon>
        <taxon>Spiralia</taxon>
        <taxon>Gnathifera</taxon>
        <taxon>Rotifera</taxon>
        <taxon>Eurotatoria</taxon>
        <taxon>Monogononta</taxon>
        <taxon>Pseudotrocha</taxon>
        <taxon>Ploima</taxon>
        <taxon>Brachionidae</taxon>
        <taxon>Brachionus</taxon>
    </lineage>
</organism>
<evidence type="ECO:0000313" key="5">
    <source>
        <dbReference type="EMBL" id="CAF0757224.1"/>
    </source>
</evidence>
<dbReference type="InterPro" id="IPR031319">
    <property type="entry name" value="A-amylase_C"/>
</dbReference>
<comment type="caution">
    <text evidence="5">The sequence shown here is derived from an EMBL/GenBank/DDBJ whole genome shotgun (WGS) entry which is preliminary data.</text>
</comment>
<protein>
    <recommendedName>
        <fullName evidence="3">alpha-amylase</fullName>
        <ecNumber evidence="3">3.2.1.1</ecNumber>
    </recommendedName>
</protein>
<proteinExistence type="inferred from homology"/>